<reference evidence="2 3" key="1">
    <citation type="journal article" date="2019" name="Commun. Biol.">
        <title>The bagworm genome reveals a unique fibroin gene that provides high tensile strength.</title>
        <authorList>
            <person name="Kono N."/>
            <person name="Nakamura H."/>
            <person name="Ohtoshi R."/>
            <person name="Tomita M."/>
            <person name="Numata K."/>
            <person name="Arakawa K."/>
        </authorList>
    </citation>
    <scope>NUCLEOTIDE SEQUENCE [LARGE SCALE GENOMIC DNA]</scope>
</reference>
<feature type="region of interest" description="Disordered" evidence="1">
    <location>
        <begin position="1"/>
        <end position="49"/>
    </location>
</feature>
<evidence type="ECO:0000313" key="2">
    <source>
        <dbReference type="EMBL" id="GBP58192.1"/>
    </source>
</evidence>
<gene>
    <name evidence="2" type="ORF">EVAR_87769_1</name>
</gene>
<name>A0A4C1X5B0_EUMVA</name>
<evidence type="ECO:0000313" key="3">
    <source>
        <dbReference type="Proteomes" id="UP000299102"/>
    </source>
</evidence>
<feature type="region of interest" description="Disordered" evidence="1">
    <location>
        <begin position="185"/>
        <end position="208"/>
    </location>
</feature>
<sequence length="404" mass="44871">MSAKRGGVRAAPALRRPRPSPEIILHGFPQTTRTGQSTSSGRDVRNRDCRRKSIEKNKPYITCCGMVNEGCSATPNCQQESYDRLRLTFYDETPSLSAVYNWFNEFKLDHTNLTDDRREGCLSTVTTDDNVSAVRFLIEADKSDLPVDADKLRHRFTKECLFGRPGSTLGNRSRILCRCCRDGAAARGRPGGREPPTRAHSTVSRTARVPHVSPPAANVVVQEGVIVSAIHASACRDGAAARGRPARRHERTVLNCSRNCSRSAHEPPTRAHSRFSRSAVEFRAAARGRPGGREPPTRAHSTFELLAFRIHVVSLRRDGAAARGRPGGREPPTRAHSIVSRTARVPHTCRQPSAATALRRVVVQEGVRRRHERTVLFLELLAFRIHVVSLPPRRRCGAWSSRRA</sequence>
<comment type="caution">
    <text evidence="2">The sequence shown here is derived from an EMBL/GenBank/DDBJ whole genome shotgun (WGS) entry which is preliminary data.</text>
</comment>
<dbReference type="Proteomes" id="UP000299102">
    <property type="component" value="Unassembled WGS sequence"/>
</dbReference>
<organism evidence="2 3">
    <name type="scientific">Eumeta variegata</name>
    <name type="common">Bagworm moth</name>
    <name type="synonym">Eumeta japonica</name>
    <dbReference type="NCBI Taxonomy" id="151549"/>
    <lineage>
        <taxon>Eukaryota</taxon>
        <taxon>Metazoa</taxon>
        <taxon>Ecdysozoa</taxon>
        <taxon>Arthropoda</taxon>
        <taxon>Hexapoda</taxon>
        <taxon>Insecta</taxon>
        <taxon>Pterygota</taxon>
        <taxon>Neoptera</taxon>
        <taxon>Endopterygota</taxon>
        <taxon>Lepidoptera</taxon>
        <taxon>Glossata</taxon>
        <taxon>Ditrysia</taxon>
        <taxon>Tineoidea</taxon>
        <taxon>Psychidae</taxon>
        <taxon>Oiketicinae</taxon>
        <taxon>Eumeta</taxon>
    </lineage>
</organism>
<dbReference type="EMBL" id="BGZK01000729">
    <property type="protein sequence ID" value="GBP58192.1"/>
    <property type="molecule type" value="Genomic_DNA"/>
</dbReference>
<proteinExistence type="predicted"/>
<dbReference type="AlphaFoldDB" id="A0A4C1X5B0"/>
<evidence type="ECO:0008006" key="4">
    <source>
        <dbReference type="Google" id="ProtNLM"/>
    </source>
</evidence>
<evidence type="ECO:0000256" key="1">
    <source>
        <dbReference type="SAM" id="MobiDB-lite"/>
    </source>
</evidence>
<feature type="compositionally biased region" description="Low complexity" evidence="1">
    <location>
        <begin position="30"/>
        <end position="41"/>
    </location>
</feature>
<keyword evidence="3" id="KW-1185">Reference proteome</keyword>
<protein>
    <recommendedName>
        <fullName evidence="4">Mos1 transposase HTH domain-containing protein</fullName>
    </recommendedName>
</protein>
<accession>A0A4C1X5B0</accession>